<comment type="caution">
    <text evidence="1">The sequence shown here is derived from an EMBL/GenBank/DDBJ whole genome shotgun (WGS) entry which is preliminary data.</text>
</comment>
<proteinExistence type="predicted"/>
<organism evidence="1 2">
    <name type="scientific">Cyclostephanos tholiformis</name>
    <dbReference type="NCBI Taxonomy" id="382380"/>
    <lineage>
        <taxon>Eukaryota</taxon>
        <taxon>Sar</taxon>
        <taxon>Stramenopiles</taxon>
        <taxon>Ochrophyta</taxon>
        <taxon>Bacillariophyta</taxon>
        <taxon>Coscinodiscophyceae</taxon>
        <taxon>Thalassiosirophycidae</taxon>
        <taxon>Stephanodiscales</taxon>
        <taxon>Stephanodiscaceae</taxon>
        <taxon>Cyclostephanos</taxon>
    </lineage>
</organism>
<sequence>MGGWRHSSLPKRLNDQADKLAKKALLYMIAGGHVITGDFPFETVKLTLSGKRECGSPRQALKTDWGYRFARDLFHKKDILLKEDFHLVWWEGLGEAMARYPKMYRVWLT</sequence>
<reference evidence="1 2" key="1">
    <citation type="submission" date="2024-10" db="EMBL/GenBank/DDBJ databases">
        <title>Updated reference genomes for cyclostephanoid diatoms.</title>
        <authorList>
            <person name="Roberts W.R."/>
            <person name="Alverson A.J."/>
        </authorList>
    </citation>
    <scope>NUCLEOTIDE SEQUENCE [LARGE SCALE GENOMIC DNA]</scope>
    <source>
        <strain evidence="1 2">AJA228-03</strain>
    </source>
</reference>
<accession>A0ABD3SPY2</accession>
<dbReference type="Proteomes" id="UP001530377">
    <property type="component" value="Unassembled WGS sequence"/>
</dbReference>
<keyword evidence="2" id="KW-1185">Reference proteome</keyword>
<evidence type="ECO:0000313" key="1">
    <source>
        <dbReference type="EMBL" id="KAL3826634.1"/>
    </source>
</evidence>
<protein>
    <submittedName>
        <fullName evidence="1">Uncharacterized protein</fullName>
    </submittedName>
</protein>
<evidence type="ECO:0000313" key="2">
    <source>
        <dbReference type="Proteomes" id="UP001530377"/>
    </source>
</evidence>
<gene>
    <name evidence="1" type="ORF">ACHAXA_009075</name>
</gene>
<dbReference type="AlphaFoldDB" id="A0ABD3SPY2"/>
<name>A0ABD3SPY2_9STRA</name>
<dbReference type="EMBL" id="JALLPB020000017">
    <property type="protein sequence ID" value="KAL3826634.1"/>
    <property type="molecule type" value="Genomic_DNA"/>
</dbReference>